<dbReference type="EMBL" id="MU825419">
    <property type="protein sequence ID" value="KAJ7390203.1"/>
    <property type="molecule type" value="Genomic_DNA"/>
</dbReference>
<name>A0A9W9ZZU6_9CNID</name>
<proteinExistence type="predicted"/>
<dbReference type="InterPro" id="IPR009057">
    <property type="entry name" value="Homeodomain-like_sf"/>
</dbReference>
<keyword evidence="2" id="KW-1185">Reference proteome</keyword>
<organism evidence="1 2">
    <name type="scientific">Desmophyllum pertusum</name>
    <dbReference type="NCBI Taxonomy" id="174260"/>
    <lineage>
        <taxon>Eukaryota</taxon>
        <taxon>Metazoa</taxon>
        <taxon>Cnidaria</taxon>
        <taxon>Anthozoa</taxon>
        <taxon>Hexacorallia</taxon>
        <taxon>Scleractinia</taxon>
        <taxon>Caryophylliina</taxon>
        <taxon>Caryophylliidae</taxon>
        <taxon>Desmophyllum</taxon>
    </lineage>
</organism>
<dbReference type="Proteomes" id="UP001163046">
    <property type="component" value="Unassembled WGS sequence"/>
</dbReference>
<protein>
    <submittedName>
        <fullName evidence="1">Uncharacterized protein</fullName>
    </submittedName>
</protein>
<evidence type="ECO:0000313" key="1">
    <source>
        <dbReference type="EMBL" id="KAJ7390203.1"/>
    </source>
</evidence>
<reference evidence="1" key="1">
    <citation type="submission" date="2023-01" db="EMBL/GenBank/DDBJ databases">
        <title>Genome assembly of the deep-sea coral Lophelia pertusa.</title>
        <authorList>
            <person name="Herrera S."/>
            <person name="Cordes E."/>
        </authorList>
    </citation>
    <scope>NUCLEOTIDE SEQUENCE</scope>
    <source>
        <strain evidence="1">USNM1676648</strain>
        <tissue evidence="1">Polyp</tissue>
    </source>
</reference>
<evidence type="ECO:0000313" key="2">
    <source>
        <dbReference type="Proteomes" id="UP001163046"/>
    </source>
</evidence>
<gene>
    <name evidence="1" type="ORF">OS493_026713</name>
</gene>
<accession>A0A9W9ZZU6</accession>
<dbReference type="SUPFAM" id="SSF46689">
    <property type="entry name" value="Homeodomain-like"/>
    <property type="match status" value="1"/>
</dbReference>
<sequence length="119" mass="13393">MPDWRVNALEGVYKFGAGLSHTKRYQILADYAVSGSVAVSARQNRVCYNTARAIAKKFIATGDCQAGERGRPARKMEPFMTAYMEAVIYVGTPSCIWKKFKTDLQLTSPCYHTKFPQYP</sequence>
<comment type="caution">
    <text evidence="1">The sequence shown here is derived from an EMBL/GenBank/DDBJ whole genome shotgun (WGS) entry which is preliminary data.</text>
</comment>
<dbReference type="AlphaFoldDB" id="A0A9W9ZZU6"/>